<dbReference type="AlphaFoldDB" id="A0AAV3F554"/>
<dbReference type="RefSeq" id="WP_006262972.1">
    <property type="nucleotide sequence ID" value="NZ_JH590837.1"/>
</dbReference>
<dbReference type="Pfam" id="PF01343">
    <property type="entry name" value="Peptidase_S49"/>
    <property type="match status" value="1"/>
</dbReference>
<dbReference type="InterPro" id="IPR002142">
    <property type="entry name" value="Peptidase_S49"/>
</dbReference>
<name>A0AAV3F554_9FLAO</name>
<dbReference type="GO" id="GO:0008233">
    <property type="term" value="F:peptidase activity"/>
    <property type="evidence" value="ECO:0007669"/>
    <property type="project" value="InterPro"/>
</dbReference>
<reference evidence="3 4" key="1">
    <citation type="submission" date="2011-11" db="EMBL/GenBank/DDBJ databases">
        <title>The Genome Sequence of Myroides odoratimimus CIP 101113.</title>
        <authorList>
            <person name="Earl A."/>
            <person name="Ward D."/>
            <person name="Feldgarden M."/>
            <person name="Gevers D."/>
            <person name="Huys G."/>
            <person name="Young S.K."/>
            <person name="Zeng Q."/>
            <person name="Gargeya S."/>
            <person name="Fitzgerald M."/>
            <person name="Haas B."/>
            <person name="Abouelleil A."/>
            <person name="Alvarado L."/>
            <person name="Arachchi H.M."/>
            <person name="Berlin A."/>
            <person name="Brown A."/>
            <person name="Chapman S.B."/>
            <person name="Chen Z."/>
            <person name="Dunbar C."/>
            <person name="Freedman E."/>
            <person name="Gearin G."/>
            <person name="Goldberg J."/>
            <person name="Griggs A."/>
            <person name="Gujja S."/>
            <person name="Heiman D."/>
            <person name="Howarth C."/>
            <person name="Larson L."/>
            <person name="Lui A."/>
            <person name="MacDonald P.J.P."/>
            <person name="Montmayeur A."/>
            <person name="Murphy C."/>
            <person name="Neiman D."/>
            <person name="Pearson M."/>
            <person name="Priest M."/>
            <person name="Roberts A."/>
            <person name="Saif S."/>
            <person name="Shea T."/>
            <person name="Shenoy N."/>
            <person name="Sisk P."/>
            <person name="Stolte C."/>
            <person name="Sykes S."/>
            <person name="Wortman J."/>
            <person name="Nusbaum C."/>
            <person name="Birren B."/>
        </authorList>
    </citation>
    <scope>NUCLEOTIDE SEQUENCE [LARGE SCALE GENOMIC DNA]</scope>
    <source>
        <strain evidence="3 4">CIP 101113</strain>
    </source>
</reference>
<dbReference type="SUPFAM" id="SSF52096">
    <property type="entry name" value="ClpP/crotonase"/>
    <property type="match status" value="1"/>
</dbReference>
<dbReference type="PANTHER" id="PTHR42987:SF4">
    <property type="entry name" value="PROTEASE SOHB-RELATED"/>
    <property type="match status" value="1"/>
</dbReference>
<accession>A0AAV3F554</accession>
<feature type="domain" description="Peptidase S49" evidence="2">
    <location>
        <begin position="137"/>
        <end position="290"/>
    </location>
</feature>
<dbReference type="InterPro" id="IPR029045">
    <property type="entry name" value="ClpP/crotonase-like_dom_sf"/>
</dbReference>
<dbReference type="GO" id="GO:0006508">
    <property type="term" value="P:proteolysis"/>
    <property type="evidence" value="ECO:0007669"/>
    <property type="project" value="InterPro"/>
</dbReference>
<dbReference type="Proteomes" id="UP000004834">
    <property type="component" value="Unassembled WGS sequence"/>
</dbReference>
<protein>
    <recommendedName>
        <fullName evidence="2">Peptidase S49 domain-containing protein</fullName>
    </recommendedName>
</protein>
<dbReference type="Gene3D" id="3.90.226.10">
    <property type="entry name" value="2-enoyl-CoA Hydratase, Chain A, domain 1"/>
    <property type="match status" value="1"/>
</dbReference>
<evidence type="ECO:0000259" key="2">
    <source>
        <dbReference type="Pfam" id="PF01343"/>
    </source>
</evidence>
<sequence length="293" mass="31912">MKVNKIASEILRGQWFFQSEAINAYAPIAYDFLYGNNKQLRVDDARPDAVFTAYNSSGNPIRPNDQGQLDIPKGSIAVVDCVGVLVKYGDWCTYGAIDIVNALEFADAHPNIIGTVLNVDGPGGSVAAVGPFVEFDKNKTKPVVAVCDFAASAHLYAMLAVSDYIMADNNISAMIGSIGVVITWMDNSKYLEENGFVEHVIYADESEDKGKAYHEALKGNYEIVKKDMLSPAAIQFQDFVKSKRPNLKVDHPGLMTGKTFGADEAVKIGLIDKVGSMAEAKQMVAMLSEIKRK</sequence>
<comment type="similarity">
    <text evidence="1">Belongs to the peptidase S49 family.</text>
</comment>
<dbReference type="EMBL" id="AGEE01000008">
    <property type="protein sequence ID" value="EHO13844.1"/>
    <property type="molecule type" value="Genomic_DNA"/>
</dbReference>
<gene>
    <name evidence="3" type="ORF">HMPREF9715_00918</name>
</gene>
<evidence type="ECO:0000256" key="1">
    <source>
        <dbReference type="ARBA" id="ARBA00008683"/>
    </source>
</evidence>
<evidence type="ECO:0000313" key="4">
    <source>
        <dbReference type="Proteomes" id="UP000004834"/>
    </source>
</evidence>
<dbReference type="PANTHER" id="PTHR42987">
    <property type="entry name" value="PEPTIDASE S49"/>
    <property type="match status" value="1"/>
</dbReference>
<evidence type="ECO:0000313" key="3">
    <source>
        <dbReference type="EMBL" id="EHO13844.1"/>
    </source>
</evidence>
<comment type="caution">
    <text evidence="3">The sequence shown here is derived from an EMBL/GenBank/DDBJ whole genome shotgun (WGS) entry which is preliminary data.</text>
</comment>
<proteinExistence type="inferred from homology"/>
<organism evidence="3 4">
    <name type="scientific">Myroides odoratimimus CIP 101113</name>
    <dbReference type="NCBI Taxonomy" id="883154"/>
    <lineage>
        <taxon>Bacteria</taxon>
        <taxon>Pseudomonadati</taxon>
        <taxon>Bacteroidota</taxon>
        <taxon>Flavobacteriia</taxon>
        <taxon>Flavobacteriales</taxon>
        <taxon>Flavobacteriaceae</taxon>
        <taxon>Myroides</taxon>
    </lineage>
</organism>